<dbReference type="InParanoid" id="K1VRA6"/>
<dbReference type="EMBL" id="AMBO01000302">
    <property type="protein sequence ID" value="EKD02012.1"/>
    <property type="molecule type" value="Genomic_DNA"/>
</dbReference>
<gene>
    <name evidence="2" type="ORF">A1Q2_03712</name>
</gene>
<name>K1VRA6_TRIAC</name>
<dbReference type="HOGENOM" id="CLU_894835_0_0_1"/>
<evidence type="ECO:0000313" key="2">
    <source>
        <dbReference type="EMBL" id="EKD02012.1"/>
    </source>
</evidence>
<accession>K1VRA6</accession>
<protein>
    <submittedName>
        <fullName evidence="2">Uncharacterized protein</fullName>
    </submittedName>
</protein>
<keyword evidence="3" id="KW-1185">Reference proteome</keyword>
<organism evidence="2 3">
    <name type="scientific">Trichosporon asahii var. asahii (strain CBS 8904)</name>
    <name type="common">Yeast</name>
    <dbReference type="NCBI Taxonomy" id="1220162"/>
    <lineage>
        <taxon>Eukaryota</taxon>
        <taxon>Fungi</taxon>
        <taxon>Dikarya</taxon>
        <taxon>Basidiomycota</taxon>
        <taxon>Agaricomycotina</taxon>
        <taxon>Tremellomycetes</taxon>
        <taxon>Trichosporonales</taxon>
        <taxon>Trichosporonaceae</taxon>
        <taxon>Trichosporon</taxon>
    </lineage>
</organism>
<reference evidence="2 3" key="1">
    <citation type="journal article" date="2012" name="Eukaryot. Cell">
        <title>Genome sequence of the Trichosporon asahii environmental strain CBS 8904.</title>
        <authorList>
            <person name="Yang R.Y."/>
            <person name="Li H.T."/>
            <person name="Zhu H."/>
            <person name="Zhou G.P."/>
            <person name="Wang M."/>
            <person name="Wang L."/>
        </authorList>
    </citation>
    <scope>NUCLEOTIDE SEQUENCE [LARGE SCALE GENOMIC DNA]</scope>
    <source>
        <strain evidence="2 3">CBS 8904</strain>
    </source>
</reference>
<evidence type="ECO:0000313" key="3">
    <source>
        <dbReference type="Proteomes" id="UP000006757"/>
    </source>
</evidence>
<sequence>MSDGSTTSSSSSWRLISATLDRPHSSPYPADAEGLALDRQLGPRAVTTFPPYGGTVPEMGYGRLLSQPTIQRDPISQLTERELMSALLSVEFKLTVILCLDGQLAANGPSWTFINWDELLPFPAMTGLTPTLFTAHHPPRWVVSFQPRFAATFSIRDWDELPVTPFQLTSAWPGVSSPARWIAHHDAFVPLPSVLRSATTGPALAYRHLGLSAALAATAAHHPVACDVSSHTSVVQLPSSEPGMGSGRRLPSIHSGQAGRLDCAVSFGGLAIELTDVDCASGEEGGRAQRAQVMRPPHAPPAPLLAHLNTR</sequence>
<comment type="caution">
    <text evidence="2">The sequence shown here is derived from an EMBL/GenBank/DDBJ whole genome shotgun (WGS) entry which is preliminary data.</text>
</comment>
<dbReference type="AlphaFoldDB" id="K1VRA6"/>
<feature type="region of interest" description="Disordered" evidence="1">
    <location>
        <begin position="283"/>
        <end position="311"/>
    </location>
</feature>
<dbReference type="Proteomes" id="UP000006757">
    <property type="component" value="Unassembled WGS sequence"/>
</dbReference>
<proteinExistence type="predicted"/>
<evidence type="ECO:0000256" key="1">
    <source>
        <dbReference type="SAM" id="MobiDB-lite"/>
    </source>
</evidence>